<evidence type="ECO:0000313" key="1">
    <source>
        <dbReference type="EMBL" id="UQZ87424.1"/>
    </source>
</evidence>
<proteinExistence type="predicted"/>
<reference evidence="1" key="1">
    <citation type="submission" date="2018-02" db="EMBL/GenBank/DDBJ databases">
        <authorList>
            <person name="Kim S.-K."/>
            <person name="Jung H.-I."/>
            <person name="Lee S.-W."/>
        </authorList>
    </citation>
    <scope>NUCLEOTIDE SEQUENCE</scope>
    <source>
        <strain evidence="1">SK3146</strain>
    </source>
</reference>
<dbReference type="CDD" id="cd00298">
    <property type="entry name" value="ACD_sHsps_p23-like"/>
    <property type="match status" value="1"/>
</dbReference>
<dbReference type="SUPFAM" id="SSF49764">
    <property type="entry name" value="HSP20-like chaperones"/>
    <property type="match status" value="1"/>
</dbReference>
<accession>A0ABY4S0T2</accession>
<organism evidence="1 2">
    <name type="scientific">Paenibacillus konkukensis</name>
    <dbReference type="NCBI Taxonomy" id="2020716"/>
    <lineage>
        <taxon>Bacteria</taxon>
        <taxon>Bacillati</taxon>
        <taxon>Bacillota</taxon>
        <taxon>Bacilli</taxon>
        <taxon>Bacillales</taxon>
        <taxon>Paenibacillaceae</taxon>
        <taxon>Paenibacillus</taxon>
    </lineage>
</organism>
<dbReference type="EMBL" id="CP027059">
    <property type="protein sequence ID" value="UQZ87424.1"/>
    <property type="molecule type" value="Genomic_DNA"/>
</dbReference>
<keyword evidence="2" id="KW-1185">Reference proteome</keyword>
<evidence type="ECO:0000313" key="2">
    <source>
        <dbReference type="Proteomes" id="UP001057134"/>
    </source>
</evidence>
<sequence length="152" mass="17732">MNRKDNDNQNRSRWEALESLLGTKLPALPSSEHMDLWKDTSWVGDYVQNMLEKSMPKKGMINAFQPQEEVFQTHNYVIVKINMENNSNPIVKIRADQVKIDGLRNNKSQIIRLPCHVIPHLSRASYKDGILQIKMRKKKISTAYHEVSVRYL</sequence>
<protein>
    <recommendedName>
        <fullName evidence="3">Hsp20/alpha crystallin family protein</fullName>
    </recommendedName>
</protein>
<dbReference type="InterPro" id="IPR008978">
    <property type="entry name" value="HSP20-like_chaperone"/>
</dbReference>
<reference evidence="1" key="2">
    <citation type="journal article" date="2021" name="J Anim Sci Technol">
        <title>Complete genome sequence of Paenibacillus konkukensis sp. nov. SK3146 as a potential probiotic strain.</title>
        <authorList>
            <person name="Jung H.I."/>
            <person name="Park S."/>
            <person name="Niu K.M."/>
            <person name="Lee S.W."/>
            <person name="Kothari D."/>
            <person name="Yi K.J."/>
            <person name="Kim S.K."/>
        </authorList>
    </citation>
    <scope>NUCLEOTIDE SEQUENCE</scope>
    <source>
        <strain evidence="1">SK3146</strain>
    </source>
</reference>
<dbReference type="Proteomes" id="UP001057134">
    <property type="component" value="Chromosome"/>
</dbReference>
<evidence type="ECO:0008006" key="3">
    <source>
        <dbReference type="Google" id="ProtNLM"/>
    </source>
</evidence>
<name>A0ABY4S0T2_9BACL</name>
<gene>
    <name evidence="1" type="ORF">SK3146_06721</name>
</gene>
<dbReference type="RefSeq" id="WP_249862886.1">
    <property type="nucleotide sequence ID" value="NZ_CP027059.1"/>
</dbReference>